<organism evidence="1">
    <name type="scientific">Eucalyptus grandis</name>
    <name type="common">Flooded gum</name>
    <dbReference type="NCBI Taxonomy" id="71139"/>
    <lineage>
        <taxon>Eukaryota</taxon>
        <taxon>Viridiplantae</taxon>
        <taxon>Streptophyta</taxon>
        <taxon>Embryophyta</taxon>
        <taxon>Tracheophyta</taxon>
        <taxon>Spermatophyta</taxon>
        <taxon>Magnoliopsida</taxon>
        <taxon>eudicotyledons</taxon>
        <taxon>Gunneridae</taxon>
        <taxon>Pentapetalae</taxon>
        <taxon>rosids</taxon>
        <taxon>malvids</taxon>
        <taxon>Myrtales</taxon>
        <taxon>Myrtaceae</taxon>
        <taxon>Myrtoideae</taxon>
        <taxon>Eucalypteae</taxon>
        <taxon>Eucalyptus</taxon>
    </lineage>
</organism>
<gene>
    <name evidence="1" type="ORF">EUGRSUZ_J03140</name>
</gene>
<accession>A0A059AIX8</accession>
<name>A0A059AIX8_EUCGR</name>
<reference evidence="1" key="1">
    <citation type="submission" date="2013-07" db="EMBL/GenBank/DDBJ databases">
        <title>The genome of Eucalyptus grandis.</title>
        <authorList>
            <person name="Schmutz J."/>
            <person name="Hayes R."/>
            <person name="Myburg A."/>
            <person name="Tuskan G."/>
            <person name="Grattapaglia D."/>
            <person name="Rokhsar D.S."/>
        </authorList>
    </citation>
    <scope>NUCLEOTIDE SEQUENCE</scope>
    <source>
        <tissue evidence="1">Leaf extractions</tissue>
    </source>
</reference>
<protein>
    <submittedName>
        <fullName evidence="1">Uncharacterized protein</fullName>
    </submittedName>
</protein>
<evidence type="ECO:0000313" key="1">
    <source>
        <dbReference type="EMBL" id="KCW53932.1"/>
    </source>
</evidence>
<dbReference type="AlphaFoldDB" id="A0A059AIX8"/>
<proteinExistence type="predicted"/>
<dbReference type="EMBL" id="KK198762">
    <property type="protein sequence ID" value="KCW53932.1"/>
    <property type="molecule type" value="Genomic_DNA"/>
</dbReference>
<dbReference type="Gramene" id="KCW53932">
    <property type="protein sequence ID" value="KCW53932"/>
    <property type="gene ID" value="EUGRSUZ_J03140"/>
</dbReference>
<dbReference type="InParanoid" id="A0A059AIX8"/>
<sequence>MPMLISESIPFGAIKLRSFIFFFRICSKDLGRILQTHNLLTSPKLMEAADMELLRILKNYHNLFFFFK</sequence>